<dbReference type="Proteomes" id="UP000317835">
    <property type="component" value="Chromosome"/>
</dbReference>
<dbReference type="KEGG" id="tpla:ElP_19040"/>
<reference evidence="2 3" key="1">
    <citation type="submission" date="2019-02" db="EMBL/GenBank/DDBJ databases">
        <title>Deep-cultivation of Planctomycetes and their phenomic and genomic characterization uncovers novel biology.</title>
        <authorList>
            <person name="Wiegand S."/>
            <person name="Jogler M."/>
            <person name="Boedeker C."/>
            <person name="Pinto D."/>
            <person name="Vollmers J."/>
            <person name="Rivas-Marin E."/>
            <person name="Kohn T."/>
            <person name="Peeters S.H."/>
            <person name="Heuer A."/>
            <person name="Rast P."/>
            <person name="Oberbeckmann S."/>
            <person name="Bunk B."/>
            <person name="Jeske O."/>
            <person name="Meyerdierks A."/>
            <person name="Storesund J.E."/>
            <person name="Kallscheuer N."/>
            <person name="Luecker S."/>
            <person name="Lage O.M."/>
            <person name="Pohl T."/>
            <person name="Merkel B.J."/>
            <person name="Hornburger P."/>
            <person name="Mueller R.-W."/>
            <person name="Bruemmer F."/>
            <person name="Labrenz M."/>
            <person name="Spormann A.M."/>
            <person name="Op den Camp H."/>
            <person name="Overmann J."/>
            <person name="Amann R."/>
            <person name="Jetten M.S.M."/>
            <person name="Mascher T."/>
            <person name="Medema M.H."/>
            <person name="Devos D.P."/>
            <person name="Kaster A.-K."/>
            <person name="Ovreas L."/>
            <person name="Rohde M."/>
            <person name="Galperin M.Y."/>
            <person name="Jogler C."/>
        </authorList>
    </citation>
    <scope>NUCLEOTIDE SEQUENCE [LARGE SCALE GENOMIC DNA]</scope>
    <source>
        <strain evidence="2 3">ElP</strain>
    </source>
</reference>
<dbReference type="RefSeq" id="WP_145268607.1">
    <property type="nucleotide sequence ID" value="NZ_CP036426.1"/>
</dbReference>
<sequence length="73" mass="7556">MRVRLHSLAAGPDGVLQPGEHDLAEAFARALVAGGYAVPIDADATPESAETDPGPEPETTEAPRPATPKRKGK</sequence>
<dbReference type="EMBL" id="CP036426">
    <property type="protein sequence ID" value="QDV34023.1"/>
    <property type="molecule type" value="Genomic_DNA"/>
</dbReference>
<gene>
    <name evidence="2" type="ORF">ElP_19040</name>
</gene>
<organism evidence="2 3">
    <name type="scientific">Tautonia plasticadhaerens</name>
    <dbReference type="NCBI Taxonomy" id="2527974"/>
    <lineage>
        <taxon>Bacteria</taxon>
        <taxon>Pseudomonadati</taxon>
        <taxon>Planctomycetota</taxon>
        <taxon>Planctomycetia</taxon>
        <taxon>Isosphaerales</taxon>
        <taxon>Isosphaeraceae</taxon>
        <taxon>Tautonia</taxon>
    </lineage>
</organism>
<feature type="compositionally biased region" description="Acidic residues" evidence="1">
    <location>
        <begin position="49"/>
        <end position="59"/>
    </location>
</feature>
<protein>
    <submittedName>
        <fullName evidence="2">Uncharacterized protein</fullName>
    </submittedName>
</protein>
<dbReference type="AlphaFoldDB" id="A0A518GZL8"/>
<name>A0A518GZL8_9BACT</name>
<accession>A0A518GZL8</accession>
<evidence type="ECO:0000313" key="3">
    <source>
        <dbReference type="Proteomes" id="UP000317835"/>
    </source>
</evidence>
<keyword evidence="3" id="KW-1185">Reference proteome</keyword>
<proteinExistence type="predicted"/>
<evidence type="ECO:0000256" key="1">
    <source>
        <dbReference type="SAM" id="MobiDB-lite"/>
    </source>
</evidence>
<evidence type="ECO:0000313" key="2">
    <source>
        <dbReference type="EMBL" id="QDV34023.1"/>
    </source>
</evidence>
<feature type="region of interest" description="Disordered" evidence="1">
    <location>
        <begin position="41"/>
        <end position="73"/>
    </location>
</feature>